<organism evidence="2 3">
    <name type="scientific">Martelella endophytica</name>
    <dbReference type="NCBI Taxonomy" id="1486262"/>
    <lineage>
        <taxon>Bacteria</taxon>
        <taxon>Pseudomonadati</taxon>
        <taxon>Pseudomonadota</taxon>
        <taxon>Alphaproteobacteria</taxon>
        <taxon>Hyphomicrobiales</taxon>
        <taxon>Aurantimonadaceae</taxon>
        <taxon>Martelella</taxon>
    </lineage>
</organism>
<evidence type="ECO:0000313" key="3">
    <source>
        <dbReference type="Proteomes" id="UP000032611"/>
    </source>
</evidence>
<dbReference type="HOGENOM" id="CLU_051159_1_0_5"/>
<reference evidence="2 3" key="1">
    <citation type="journal article" date="2015" name="Genome Announc.">
        <title>Complete genome sequence of Martelella endophytica YC6887, which has antifungal activity associated with a halophyte.</title>
        <authorList>
            <person name="Khan A."/>
            <person name="Khan H."/>
            <person name="Chung E.J."/>
            <person name="Hossain M.T."/>
            <person name="Chung Y.R."/>
        </authorList>
    </citation>
    <scope>NUCLEOTIDE SEQUENCE [LARGE SCALE GENOMIC DNA]</scope>
    <source>
        <strain evidence="2">YC6887</strain>
    </source>
</reference>
<protein>
    <recommendedName>
        <fullName evidence="1">BioF2-like acetyltransferase domain-containing protein</fullName>
    </recommendedName>
</protein>
<proteinExistence type="predicted"/>
<feature type="domain" description="BioF2-like acetyltransferase" evidence="1">
    <location>
        <begin position="226"/>
        <end position="337"/>
    </location>
</feature>
<dbReference type="EMBL" id="CP010803">
    <property type="protein sequence ID" value="AJY45381.1"/>
    <property type="molecule type" value="Genomic_DNA"/>
</dbReference>
<sequence length="389" mass="42607">MSIIRKDLGVRPPARLKSKLSVVRPGHAVPDVRLELKSGGEFSIYSHAPDELEKAMDRLAFQAIETNVFQTAPFFLPALRHSGGQLRLAVIEDATNAASEDNLAALMAFSVEGHGNQQGSHVVARALTRDGGGYHAPLVSRHRPMATLDQLFEALAGSLVNLPGVVVFPQLLADGPFMRAARAVAAARGLPFRVKATGRRRALTGRIDPTTALSEAERAAWQDYLGKWQALQTKGRLSYSVARNPAEISTALERLHQLSDLAEHESRLAATVPAARMLARRDWLRIHSLRQNDRLLAAAIQPVFRGEATIWQIFERPDMADHAIGEQLLVRLTEWNLADPNITVTRADAAAPAALAERFWPTEEGRATLAVAIRPGLERQLDSVVDADR</sequence>
<dbReference type="PATRIC" id="fig|1486262.3.peg.1273"/>
<dbReference type="KEGG" id="mey:TM49_06200"/>
<dbReference type="RefSeq" id="WP_045679994.1">
    <property type="nucleotide sequence ID" value="NZ_CP010803.1"/>
</dbReference>
<dbReference type="Proteomes" id="UP000032611">
    <property type="component" value="Chromosome"/>
</dbReference>
<gene>
    <name evidence="2" type="ORF">TM49_06200</name>
</gene>
<accession>A0A0D5LMM2</accession>
<evidence type="ECO:0000259" key="1">
    <source>
        <dbReference type="Pfam" id="PF13480"/>
    </source>
</evidence>
<evidence type="ECO:0000313" key="2">
    <source>
        <dbReference type="EMBL" id="AJY45381.1"/>
    </source>
</evidence>
<keyword evidence="3" id="KW-1185">Reference proteome</keyword>
<dbReference type="AlphaFoldDB" id="A0A0D5LMM2"/>
<name>A0A0D5LMM2_MAREN</name>
<dbReference type="Pfam" id="PF13480">
    <property type="entry name" value="Acetyltransf_6"/>
    <property type="match status" value="1"/>
</dbReference>
<dbReference type="OrthoDB" id="213519at2"/>
<dbReference type="InterPro" id="IPR038740">
    <property type="entry name" value="BioF2-like_GNAT_dom"/>
</dbReference>